<evidence type="ECO:0000256" key="1">
    <source>
        <dbReference type="SAM" id="MobiDB-lite"/>
    </source>
</evidence>
<dbReference type="Gene3D" id="1.25.40.710">
    <property type="match status" value="1"/>
</dbReference>
<dbReference type="EMBL" id="LR901041">
    <property type="protein sequence ID" value="CAD7247653.1"/>
    <property type="molecule type" value="Genomic_DNA"/>
</dbReference>
<dbReference type="InterPro" id="IPR022232">
    <property type="entry name" value="TPPII_C_art"/>
</dbReference>
<keyword evidence="4" id="KW-1185">Reference proteome</keyword>
<name>A0A7R8XD50_9CRUS</name>
<dbReference type="AlphaFoldDB" id="A0A7R8XD50"/>
<dbReference type="Pfam" id="PF12583">
    <property type="entry name" value="TPPII_C"/>
    <property type="match status" value="1"/>
</dbReference>
<gene>
    <name evidence="3" type="ORF">DSTB1V02_LOCUS7478</name>
</gene>
<dbReference type="InterPro" id="IPR046939">
    <property type="entry name" value="TPPII_C_sf"/>
</dbReference>
<dbReference type="OrthoDB" id="10256524at2759"/>
<dbReference type="EMBL" id="CAJPEV010001524">
    <property type="protein sequence ID" value="CAG0893139.1"/>
    <property type="molecule type" value="Genomic_DNA"/>
</dbReference>
<feature type="domain" description="Tripeptidyl peptidase II C-terminal" evidence="2">
    <location>
        <begin position="30"/>
        <end position="96"/>
    </location>
</feature>
<evidence type="ECO:0000259" key="2">
    <source>
        <dbReference type="Pfam" id="PF12583"/>
    </source>
</evidence>
<reference evidence="3" key="1">
    <citation type="submission" date="2020-11" db="EMBL/GenBank/DDBJ databases">
        <authorList>
            <person name="Tran Van P."/>
        </authorList>
    </citation>
    <scope>NUCLEOTIDE SEQUENCE</scope>
</reference>
<feature type="non-terminal residue" evidence="3">
    <location>
        <position position="350"/>
    </location>
</feature>
<proteinExistence type="predicted"/>
<feature type="compositionally biased region" description="Low complexity" evidence="1">
    <location>
        <begin position="219"/>
        <end position="234"/>
    </location>
</feature>
<evidence type="ECO:0000313" key="4">
    <source>
        <dbReference type="Proteomes" id="UP000677054"/>
    </source>
</evidence>
<evidence type="ECO:0000313" key="3">
    <source>
        <dbReference type="EMBL" id="CAD7247653.1"/>
    </source>
</evidence>
<organism evidence="3">
    <name type="scientific">Darwinula stevensoni</name>
    <dbReference type="NCBI Taxonomy" id="69355"/>
    <lineage>
        <taxon>Eukaryota</taxon>
        <taxon>Metazoa</taxon>
        <taxon>Ecdysozoa</taxon>
        <taxon>Arthropoda</taxon>
        <taxon>Crustacea</taxon>
        <taxon>Oligostraca</taxon>
        <taxon>Ostracoda</taxon>
        <taxon>Podocopa</taxon>
        <taxon>Podocopida</taxon>
        <taxon>Darwinulocopina</taxon>
        <taxon>Darwinuloidea</taxon>
        <taxon>Darwinulidae</taxon>
        <taxon>Darwinula</taxon>
    </lineage>
</organism>
<dbReference type="Proteomes" id="UP000677054">
    <property type="component" value="Unassembled WGS sequence"/>
</dbReference>
<feature type="region of interest" description="Disordered" evidence="1">
    <location>
        <begin position="188"/>
        <end position="246"/>
    </location>
</feature>
<accession>A0A7R8XD50</accession>
<sequence length="350" mass="39483">NICIIFQEVYPVRFIVGDAPKKHTTTPVVKEKEQKKPEEAELHDAVRDLKISWITKFGLRPEGVSLYQELCKSYEDHLPLHLAHLNSMVSSLKEQKEKTDLKNAKEEVEKLEEPVTPKAIISQADKIISSVSETELLAFFGTKHDMRHDASKIRSSMEKQRAILLEALNHKGCSLIKLLSLLKEGKPLPSGGYPSSTQEESRSERFSHTSSSKQSFQDVPSETSLESSVTEVTTRPQGVQAGESIENDSFDSVTPRLLIKDVLAQVDLIMHSIVKFTELHDPKVIQFAIEHAKVMGQYARAIRFVKKQEGNAKEQELHMIELYERLGWTHAAAAVKSAMPIKFPPSYQPF</sequence>
<protein>
    <recommendedName>
        <fullName evidence="2">Tripeptidyl peptidase II C-terminal domain-containing protein</fullName>
    </recommendedName>
</protein>